<evidence type="ECO:0000313" key="2">
    <source>
        <dbReference type="Proteomes" id="UP001362999"/>
    </source>
</evidence>
<dbReference type="AlphaFoldDB" id="A0AAW0AZG2"/>
<accession>A0AAW0AZG2</accession>
<protein>
    <submittedName>
        <fullName evidence="1">Uncharacterized protein</fullName>
    </submittedName>
</protein>
<evidence type="ECO:0000313" key="1">
    <source>
        <dbReference type="EMBL" id="KAK7018998.1"/>
    </source>
</evidence>
<reference evidence="1 2" key="1">
    <citation type="journal article" date="2024" name="J Genomics">
        <title>Draft genome sequencing and assembly of Favolaschia claudopus CIRM-BRFM 2984 isolated from oak limbs.</title>
        <authorList>
            <person name="Navarro D."/>
            <person name="Drula E."/>
            <person name="Chaduli D."/>
            <person name="Cazenave R."/>
            <person name="Ahrendt S."/>
            <person name="Wang J."/>
            <person name="Lipzen A."/>
            <person name="Daum C."/>
            <person name="Barry K."/>
            <person name="Grigoriev I.V."/>
            <person name="Favel A."/>
            <person name="Rosso M.N."/>
            <person name="Martin F."/>
        </authorList>
    </citation>
    <scope>NUCLEOTIDE SEQUENCE [LARGE SCALE GENOMIC DNA]</scope>
    <source>
        <strain evidence="1 2">CIRM-BRFM 2984</strain>
    </source>
</reference>
<gene>
    <name evidence="1" type="ORF">R3P38DRAFT_1283867</name>
</gene>
<proteinExistence type="predicted"/>
<keyword evidence="2" id="KW-1185">Reference proteome</keyword>
<dbReference type="EMBL" id="JAWWNJ010000045">
    <property type="protein sequence ID" value="KAK7018998.1"/>
    <property type="molecule type" value="Genomic_DNA"/>
</dbReference>
<sequence>MRLQISTIAVLILFDFGRGYELIFIRFEVTVRPFRSTLVSSFIPVSSSFCLSFTMFKALIVIALVSPLVQAVATLKPGVYHLVNLGLPYAPASVNHDNRVALPQDFSGNYDLWEVVALPGAVNNGVTIQNLRGNGYALIPPPAEVHFVPAGSPPSPFSTTLSGTADIPGDDAIGIPDIHIDYWTIGTPGGLVWTYNNTAGPEISLRPVQADRTAGQYWIFAAPGVLPFLSFHLRTKGIDAFFSPHLAASS</sequence>
<organism evidence="1 2">
    <name type="scientific">Favolaschia claudopus</name>
    <dbReference type="NCBI Taxonomy" id="2862362"/>
    <lineage>
        <taxon>Eukaryota</taxon>
        <taxon>Fungi</taxon>
        <taxon>Dikarya</taxon>
        <taxon>Basidiomycota</taxon>
        <taxon>Agaricomycotina</taxon>
        <taxon>Agaricomycetes</taxon>
        <taxon>Agaricomycetidae</taxon>
        <taxon>Agaricales</taxon>
        <taxon>Marasmiineae</taxon>
        <taxon>Mycenaceae</taxon>
        <taxon>Favolaschia</taxon>
    </lineage>
</organism>
<dbReference type="Proteomes" id="UP001362999">
    <property type="component" value="Unassembled WGS sequence"/>
</dbReference>
<comment type="caution">
    <text evidence="1">The sequence shown here is derived from an EMBL/GenBank/DDBJ whole genome shotgun (WGS) entry which is preliminary data.</text>
</comment>
<name>A0AAW0AZG2_9AGAR</name>